<dbReference type="Proteomes" id="UP000640426">
    <property type="component" value="Unassembled WGS sequence"/>
</dbReference>
<dbReference type="SUPFAM" id="SSF54060">
    <property type="entry name" value="His-Me finger endonucleases"/>
    <property type="match status" value="1"/>
</dbReference>
<dbReference type="InterPro" id="IPR040255">
    <property type="entry name" value="Non-specific_endonuclease"/>
</dbReference>
<dbReference type="EC" id="3.4.21.-" evidence="4"/>
<dbReference type="SMART" id="SM00892">
    <property type="entry name" value="Endonuclease_NS"/>
    <property type="match status" value="1"/>
</dbReference>
<sequence>MAESDARAAVNFLLRTTRDKAGLESLELPGAGGEAPVTDFDALPDAHKNAVEGAAAKLDRPEQMTPSEHFALEAIIIPDRRPAILIADDDYRVTHRDWLHLNDPAVRALITPAIPAIGRLELPDRHDIPYGGTAFLVGPGLLMTNRHVAELFVDGAGRGLSFRPGASAAMNFVEEAARQVPQRYRITSVVLIHPYWDMALLKVADVPFAPLTLSAADPEGPEDEIVVIGYPAFNPRFSRAIQDQVFGGVYDVKRLQPGHRLPRRAVDSFGKSVNASTHDASTLGGNSGSAVVSVRTGQVVGLHFGGAYLDTNYAVPARDLALDAQLVDAGLSFAVPRPAPSGGAWDGWWQGVETPAVVAAPVKPAVAAPAPVATSAGRATASITIPLTITVSLGDLTTPAVTPESVTLERAVMPWHDGDYANRRGYDPDFLGFPIPLPVASDPASLARMSDGATAIPYTHFSIAMHAGRRLALFTASNLRRDPPARGSGDGRDDLGGLGVGDTERWFPDPRLRGIEQLPDRFFTQDRGAFDKGHLVRRADVVWGETVDERRRANGDTFHVTNCSPQVAGFNRQHGTDNWGDLENAVFRQATTQRLTIFAGPVLADDDPPFRGVDDTGPVTVAIPRAFWKVIVAPDGAGIGAYGFLLEQDLTGVATEALRFDAHWRRSMIDLATLEKRIGRLTFPDILHDADRGGTSAAYAIAAAAGIAA</sequence>
<name>A0ABS0XPC5_9SPHN</name>
<dbReference type="InterPro" id="IPR044925">
    <property type="entry name" value="His-Me_finger_sf"/>
</dbReference>
<feature type="domain" description="DNA/RNA non-specific endonuclease/pyrophosphatase/phosphodiesterase" evidence="6">
    <location>
        <begin position="457"/>
        <end position="690"/>
    </location>
</feature>
<comment type="caution">
    <text evidence="7">The sequence shown here is derived from an EMBL/GenBank/DDBJ whole genome shotgun (WGS) entry which is preliminary data.</text>
</comment>
<gene>
    <name evidence="7" type="ORF">JAO74_08670</name>
</gene>
<dbReference type="Pfam" id="PF13365">
    <property type="entry name" value="Trypsin_2"/>
    <property type="match status" value="1"/>
</dbReference>
<dbReference type="RefSeq" id="WP_199037054.1">
    <property type="nucleotide sequence ID" value="NZ_JAELXS010000004.1"/>
</dbReference>
<dbReference type="InterPro" id="IPR001604">
    <property type="entry name" value="Endo_G_ENPP1-like_dom"/>
</dbReference>
<evidence type="ECO:0000259" key="5">
    <source>
        <dbReference type="SMART" id="SM00477"/>
    </source>
</evidence>
<keyword evidence="7" id="KW-0255">Endonuclease</keyword>
<dbReference type="PRINTS" id="PR00839">
    <property type="entry name" value="V8PROTEASE"/>
</dbReference>
<comment type="similarity">
    <text evidence="4">Belongs to the peptidase S1B family.</text>
</comment>
<evidence type="ECO:0000256" key="3">
    <source>
        <dbReference type="ARBA" id="ARBA00022825"/>
    </source>
</evidence>
<proteinExistence type="inferred from homology"/>
<dbReference type="SMART" id="SM00477">
    <property type="entry name" value="NUC"/>
    <property type="match status" value="1"/>
</dbReference>
<dbReference type="PANTHER" id="PTHR13966">
    <property type="entry name" value="ENDONUCLEASE RELATED"/>
    <property type="match status" value="1"/>
</dbReference>
<dbReference type="EMBL" id="JAELXS010000004">
    <property type="protein sequence ID" value="MBJ6121862.1"/>
    <property type="molecule type" value="Genomic_DNA"/>
</dbReference>
<dbReference type="InterPro" id="IPR020821">
    <property type="entry name" value="ENPP1-3/EXOG-like_nuc-like"/>
</dbReference>
<dbReference type="GO" id="GO:0004519">
    <property type="term" value="F:endonuclease activity"/>
    <property type="evidence" value="ECO:0007669"/>
    <property type="project" value="UniProtKB-KW"/>
</dbReference>
<keyword evidence="8" id="KW-1185">Reference proteome</keyword>
<dbReference type="SUPFAM" id="SSF50494">
    <property type="entry name" value="Trypsin-like serine proteases"/>
    <property type="match status" value="1"/>
</dbReference>
<dbReference type="Gene3D" id="3.40.570.10">
    <property type="entry name" value="Extracellular Endonuclease, subunit A"/>
    <property type="match status" value="1"/>
</dbReference>
<dbReference type="InterPro" id="IPR009003">
    <property type="entry name" value="Peptidase_S1_PA"/>
</dbReference>
<evidence type="ECO:0000256" key="1">
    <source>
        <dbReference type="ARBA" id="ARBA00022670"/>
    </source>
</evidence>
<feature type="domain" description="ENPP1-3/EXOG-like endonuclease/phosphodiesterase" evidence="5">
    <location>
        <begin position="458"/>
        <end position="689"/>
    </location>
</feature>
<dbReference type="InterPro" id="IPR044929">
    <property type="entry name" value="DNA/RNA_non-sp_Endonuclease_sf"/>
</dbReference>
<organism evidence="7 8">
    <name type="scientific">Sphingomonas mollis</name>
    <dbReference type="NCBI Taxonomy" id="2795726"/>
    <lineage>
        <taxon>Bacteria</taxon>
        <taxon>Pseudomonadati</taxon>
        <taxon>Pseudomonadota</taxon>
        <taxon>Alphaproteobacteria</taxon>
        <taxon>Sphingomonadales</taxon>
        <taxon>Sphingomonadaceae</taxon>
        <taxon>Sphingomonas</taxon>
    </lineage>
</organism>
<reference evidence="8" key="1">
    <citation type="submission" date="2020-12" db="EMBL/GenBank/DDBJ databases">
        <title>Hymenobacter sp.</title>
        <authorList>
            <person name="Kim M.K."/>
        </authorList>
    </citation>
    <scope>NUCLEOTIDE SEQUENCE [LARGE SCALE GENOMIC DNA]</scope>
    <source>
        <strain evidence="8">BT553</strain>
    </source>
</reference>
<evidence type="ECO:0000256" key="2">
    <source>
        <dbReference type="ARBA" id="ARBA00022801"/>
    </source>
</evidence>
<keyword evidence="7" id="KW-0540">Nuclease</keyword>
<protein>
    <recommendedName>
        <fullName evidence="4">Serine protease</fullName>
        <ecNumber evidence="4">3.4.21.-</ecNumber>
    </recommendedName>
</protein>
<accession>A0ABS0XPC5</accession>
<dbReference type="Pfam" id="PF01223">
    <property type="entry name" value="Endonuclease_NS"/>
    <property type="match status" value="1"/>
</dbReference>
<dbReference type="PANTHER" id="PTHR13966:SF5">
    <property type="entry name" value="ENDONUCLEASE G, MITOCHONDRIAL"/>
    <property type="match status" value="1"/>
</dbReference>
<evidence type="ECO:0000313" key="7">
    <source>
        <dbReference type="EMBL" id="MBJ6121862.1"/>
    </source>
</evidence>
<keyword evidence="3 4" id="KW-0720">Serine protease</keyword>
<evidence type="ECO:0000256" key="4">
    <source>
        <dbReference type="RuleBase" id="RU004296"/>
    </source>
</evidence>
<dbReference type="Gene3D" id="2.40.10.120">
    <property type="match status" value="1"/>
</dbReference>
<evidence type="ECO:0000259" key="6">
    <source>
        <dbReference type="SMART" id="SM00892"/>
    </source>
</evidence>
<evidence type="ECO:0000313" key="8">
    <source>
        <dbReference type="Proteomes" id="UP000640426"/>
    </source>
</evidence>
<keyword evidence="1 4" id="KW-0645">Protease</keyword>
<keyword evidence="2 4" id="KW-0378">Hydrolase</keyword>
<dbReference type="InterPro" id="IPR008256">
    <property type="entry name" value="Peptidase_S1B"/>
</dbReference>